<dbReference type="InterPro" id="IPR018109">
    <property type="entry name" value="Folylpolyglutamate_synth_CS"/>
</dbReference>
<dbReference type="SUPFAM" id="SSF53244">
    <property type="entry name" value="MurD-like peptide ligases, peptide-binding domain"/>
    <property type="match status" value="1"/>
</dbReference>
<dbReference type="RefSeq" id="WP_256300806.1">
    <property type="nucleotide sequence ID" value="NZ_JAOQKE010000014.1"/>
</dbReference>
<keyword evidence="6 10" id="KW-0067">ATP-binding</keyword>
<evidence type="ECO:0000313" key="14">
    <source>
        <dbReference type="Proteomes" id="UP001652338"/>
    </source>
</evidence>
<dbReference type="InterPro" id="IPR036615">
    <property type="entry name" value="Mur_ligase_C_dom_sf"/>
</dbReference>
<keyword evidence="5 10" id="KW-0547">Nucleotide-binding</keyword>
<dbReference type="InterPro" id="IPR004101">
    <property type="entry name" value="Mur_ligase_C"/>
</dbReference>
<organism evidence="13 14">
    <name type="scientific">Muricoprocola aceti</name>
    <dbReference type="NCBI Taxonomy" id="2981772"/>
    <lineage>
        <taxon>Bacteria</taxon>
        <taxon>Bacillati</taxon>
        <taxon>Bacillota</taxon>
        <taxon>Clostridia</taxon>
        <taxon>Lachnospirales</taxon>
        <taxon>Lachnospiraceae</taxon>
        <taxon>Muricoprocola</taxon>
    </lineage>
</organism>
<reference evidence="13 14" key="1">
    <citation type="journal article" date="2021" name="ISME Commun">
        <title>Automated analysis of genomic sequences facilitates high-throughput and comprehensive description of bacteria.</title>
        <authorList>
            <person name="Hitch T.C.A."/>
        </authorList>
    </citation>
    <scope>NUCLEOTIDE SEQUENCE [LARGE SCALE GENOMIC DNA]</scope>
    <source>
        <strain evidence="13 14">Sanger_29</strain>
    </source>
</reference>
<dbReference type="Pfam" id="PF08245">
    <property type="entry name" value="Mur_ligase_M"/>
    <property type="match status" value="1"/>
</dbReference>
<protein>
    <recommendedName>
        <fullName evidence="2">tetrahydrofolate synthase</fullName>
        <ecNumber evidence="2">6.3.2.17</ecNumber>
    </recommendedName>
    <alternativeName>
        <fullName evidence="8">Tetrahydrofolylpolyglutamate synthase</fullName>
    </alternativeName>
</protein>
<dbReference type="Gene3D" id="3.90.190.20">
    <property type="entry name" value="Mur ligase, C-terminal domain"/>
    <property type="match status" value="1"/>
</dbReference>
<gene>
    <name evidence="13" type="ORF">OCV47_10980</name>
</gene>
<keyword evidence="4" id="KW-0479">Metal-binding</keyword>
<evidence type="ECO:0000256" key="1">
    <source>
        <dbReference type="ARBA" id="ARBA00008276"/>
    </source>
</evidence>
<evidence type="ECO:0000259" key="11">
    <source>
        <dbReference type="Pfam" id="PF02875"/>
    </source>
</evidence>
<feature type="domain" description="Mur ligase C-terminal" evidence="11">
    <location>
        <begin position="293"/>
        <end position="414"/>
    </location>
</feature>
<sequence length="435" mass="48469">MTYEEARSYLEEMNKTGIVLGLESMEHLLAELGNPQDQLKFIHIAGTNGKGSVLAYLSTILKEAGYRVGRYISPTLFSYRERIQVNEEYISREAVSCYVEKIKQAIERMREKNMPDPTIFEVETAMAFLHFVDQNCDIVVLETGMGGDTDATNVIRTTVMEVIVSISKDHTAFLGNTLAEIAGHKAGIIKPGTVVVSAKQAPEAMAVLEEKARSCNAVLKVADWEQAEDIRYGLEEQSFSYGHDRDICIYLGGSYQIKNAVTAYIGVQALRELGYSISEEQMRQGFAKTRWNGRFTVLQKDPMVIIDGAHNPDGAAELEKSICQCLKNKEIYAICGVFRDKEYDQVLHCILPHVKSVITIQTPGNPRALPAKELAEAAKQYCPQVHAEKNIEKAVQESVEQAKRSDGVVLAFGSLSFLGEIRKAINERKTVVIYD</sequence>
<dbReference type="PANTHER" id="PTHR11136">
    <property type="entry name" value="FOLYLPOLYGLUTAMATE SYNTHASE-RELATED"/>
    <property type="match status" value="1"/>
</dbReference>
<keyword evidence="7" id="KW-0460">Magnesium</keyword>
<evidence type="ECO:0000256" key="4">
    <source>
        <dbReference type="ARBA" id="ARBA00022723"/>
    </source>
</evidence>
<evidence type="ECO:0000256" key="3">
    <source>
        <dbReference type="ARBA" id="ARBA00022598"/>
    </source>
</evidence>
<dbReference type="Proteomes" id="UP001652338">
    <property type="component" value="Unassembled WGS sequence"/>
</dbReference>
<keyword evidence="14" id="KW-1185">Reference proteome</keyword>
<evidence type="ECO:0000256" key="7">
    <source>
        <dbReference type="ARBA" id="ARBA00022842"/>
    </source>
</evidence>
<evidence type="ECO:0000256" key="6">
    <source>
        <dbReference type="ARBA" id="ARBA00022840"/>
    </source>
</evidence>
<dbReference type="SUPFAM" id="SSF53623">
    <property type="entry name" value="MurD-like peptide ligases, catalytic domain"/>
    <property type="match status" value="1"/>
</dbReference>
<dbReference type="InterPro" id="IPR013221">
    <property type="entry name" value="Mur_ligase_cen"/>
</dbReference>
<dbReference type="InterPro" id="IPR036565">
    <property type="entry name" value="Mur-like_cat_sf"/>
</dbReference>
<comment type="caution">
    <text evidence="13">The sequence shown here is derived from an EMBL/GenBank/DDBJ whole genome shotgun (WGS) entry which is preliminary data.</text>
</comment>
<dbReference type="Gene3D" id="3.40.1190.10">
    <property type="entry name" value="Mur-like, catalytic domain"/>
    <property type="match status" value="1"/>
</dbReference>
<evidence type="ECO:0000256" key="2">
    <source>
        <dbReference type="ARBA" id="ARBA00013025"/>
    </source>
</evidence>
<comment type="catalytic activity">
    <reaction evidence="9">
        <text>(6S)-5,6,7,8-tetrahydrofolyl-(gamma-L-Glu)(n) + L-glutamate + ATP = (6S)-5,6,7,8-tetrahydrofolyl-(gamma-L-Glu)(n+1) + ADP + phosphate + H(+)</text>
        <dbReference type="Rhea" id="RHEA:10580"/>
        <dbReference type="Rhea" id="RHEA-COMP:14738"/>
        <dbReference type="Rhea" id="RHEA-COMP:14740"/>
        <dbReference type="ChEBI" id="CHEBI:15378"/>
        <dbReference type="ChEBI" id="CHEBI:29985"/>
        <dbReference type="ChEBI" id="CHEBI:30616"/>
        <dbReference type="ChEBI" id="CHEBI:43474"/>
        <dbReference type="ChEBI" id="CHEBI:141005"/>
        <dbReference type="ChEBI" id="CHEBI:456216"/>
        <dbReference type="EC" id="6.3.2.17"/>
    </reaction>
</comment>
<name>A0ABT2SMY3_9FIRM</name>
<dbReference type="Pfam" id="PF02875">
    <property type="entry name" value="Mur_ligase_C"/>
    <property type="match status" value="1"/>
</dbReference>
<keyword evidence="3 10" id="KW-0436">Ligase</keyword>
<dbReference type="EC" id="6.3.2.17" evidence="2"/>
<dbReference type="PANTHER" id="PTHR11136:SF0">
    <property type="entry name" value="DIHYDROFOLATE SYNTHETASE-RELATED"/>
    <property type="match status" value="1"/>
</dbReference>
<evidence type="ECO:0000313" key="13">
    <source>
        <dbReference type="EMBL" id="MCU6725867.1"/>
    </source>
</evidence>
<dbReference type="PROSITE" id="PS01012">
    <property type="entry name" value="FOLYLPOLYGLU_SYNT_2"/>
    <property type="match status" value="1"/>
</dbReference>
<evidence type="ECO:0000256" key="10">
    <source>
        <dbReference type="PIRNR" id="PIRNR001563"/>
    </source>
</evidence>
<comment type="similarity">
    <text evidence="1 10">Belongs to the folylpolyglutamate synthase family.</text>
</comment>
<accession>A0ABT2SMY3</accession>
<evidence type="ECO:0000256" key="9">
    <source>
        <dbReference type="ARBA" id="ARBA00047493"/>
    </source>
</evidence>
<dbReference type="NCBIfam" id="TIGR01499">
    <property type="entry name" value="folC"/>
    <property type="match status" value="1"/>
</dbReference>
<dbReference type="PIRSF" id="PIRSF001563">
    <property type="entry name" value="Folylpolyglu_synth"/>
    <property type="match status" value="1"/>
</dbReference>
<evidence type="ECO:0000256" key="5">
    <source>
        <dbReference type="ARBA" id="ARBA00022741"/>
    </source>
</evidence>
<evidence type="ECO:0000259" key="12">
    <source>
        <dbReference type="Pfam" id="PF08245"/>
    </source>
</evidence>
<feature type="domain" description="Mur ligase central" evidence="12">
    <location>
        <begin position="44"/>
        <end position="264"/>
    </location>
</feature>
<dbReference type="PROSITE" id="PS01011">
    <property type="entry name" value="FOLYLPOLYGLU_SYNT_1"/>
    <property type="match status" value="1"/>
</dbReference>
<proteinExistence type="inferred from homology"/>
<dbReference type="InterPro" id="IPR001645">
    <property type="entry name" value="Folylpolyglutamate_synth"/>
</dbReference>
<evidence type="ECO:0000256" key="8">
    <source>
        <dbReference type="ARBA" id="ARBA00030592"/>
    </source>
</evidence>
<dbReference type="EMBL" id="JAOQKE010000014">
    <property type="protein sequence ID" value="MCU6725867.1"/>
    <property type="molecule type" value="Genomic_DNA"/>
</dbReference>